<evidence type="ECO:0000256" key="4">
    <source>
        <dbReference type="SAM" id="MobiDB-lite"/>
    </source>
</evidence>
<dbReference type="GeneID" id="63756723"/>
<evidence type="ECO:0000256" key="3">
    <source>
        <dbReference type="RuleBase" id="RU000363"/>
    </source>
</evidence>
<dbReference type="PANTHER" id="PTHR24322:SF736">
    <property type="entry name" value="RETINOL DEHYDROGENASE 10"/>
    <property type="match status" value="1"/>
</dbReference>
<keyword evidence="5" id="KW-1133">Transmembrane helix</keyword>
<accession>A0A1L9TE89</accession>
<keyword evidence="2" id="KW-0560">Oxidoreductase</keyword>
<feature type="region of interest" description="Disordered" evidence="4">
    <location>
        <begin position="358"/>
        <end position="379"/>
    </location>
</feature>
<evidence type="ECO:0000313" key="6">
    <source>
        <dbReference type="EMBL" id="OJJ57744.1"/>
    </source>
</evidence>
<evidence type="ECO:0000256" key="2">
    <source>
        <dbReference type="ARBA" id="ARBA00023002"/>
    </source>
</evidence>
<dbReference type="PRINTS" id="PR00080">
    <property type="entry name" value="SDRFAMILY"/>
</dbReference>
<keyword evidence="5" id="KW-0472">Membrane</keyword>
<evidence type="ECO:0000256" key="1">
    <source>
        <dbReference type="ARBA" id="ARBA00006484"/>
    </source>
</evidence>
<dbReference type="InterPro" id="IPR036291">
    <property type="entry name" value="NAD(P)-bd_dom_sf"/>
</dbReference>
<sequence>MAQRILTTPSRVNHPNPPPSKRWHEHLNIDLIMTVLTRSILHPFIAWIIVLCLRAQATPYAHPAFIVAFAYASFLTLLDIAFVISDRIAFGVPRQVDLSEEVIVITGGASGLGRLIAQIYGLRGASVAVLDIAEEKDLKGWEDVGGVEYYQCDIGVRDKVETVARRIEEDLGAPTVLVNCAATRIHGQTLLSLPAEAFQKTIQTNLLAVVHTCQVFLPHMLSSENGGTIVNVSSVLGQLCAAGLADYSASKAGLSALHRTLEAELRVSGNGDKVKTVLVESGQISTPLFKSIKTPNSFFAPVLEPIHVAQAIVSMIDQGRSGIIRLPTFAMLANLYAVLPAGLQKIARYLSGIDSAVPQAPSQTKQAGVKKPEPRVEKE</sequence>
<dbReference type="PRINTS" id="PR00081">
    <property type="entry name" value="GDHRDH"/>
</dbReference>
<dbReference type="AlphaFoldDB" id="A0A1L9TE89"/>
<dbReference type="OrthoDB" id="5840532at2759"/>
<protein>
    <submittedName>
        <fullName evidence="6">Uncharacterized protein</fullName>
    </submittedName>
</protein>
<dbReference type="InterPro" id="IPR002347">
    <property type="entry name" value="SDR_fam"/>
</dbReference>
<dbReference type="RefSeq" id="XP_040701550.1">
    <property type="nucleotide sequence ID" value="XM_040840650.1"/>
</dbReference>
<feature type="compositionally biased region" description="Basic and acidic residues" evidence="4">
    <location>
        <begin position="370"/>
        <end position="379"/>
    </location>
</feature>
<organism evidence="6 7">
    <name type="scientific">Aspergillus sydowii CBS 593.65</name>
    <dbReference type="NCBI Taxonomy" id="1036612"/>
    <lineage>
        <taxon>Eukaryota</taxon>
        <taxon>Fungi</taxon>
        <taxon>Dikarya</taxon>
        <taxon>Ascomycota</taxon>
        <taxon>Pezizomycotina</taxon>
        <taxon>Eurotiomycetes</taxon>
        <taxon>Eurotiomycetidae</taxon>
        <taxon>Eurotiales</taxon>
        <taxon>Aspergillaceae</taxon>
        <taxon>Aspergillus</taxon>
        <taxon>Aspergillus subgen. Nidulantes</taxon>
    </lineage>
</organism>
<dbReference type="Pfam" id="PF00106">
    <property type="entry name" value="adh_short"/>
    <property type="match status" value="1"/>
</dbReference>
<name>A0A1L9TE89_9EURO</name>
<dbReference type="Proteomes" id="UP000184356">
    <property type="component" value="Unassembled WGS sequence"/>
</dbReference>
<dbReference type="Gene3D" id="3.40.50.720">
    <property type="entry name" value="NAD(P)-binding Rossmann-like Domain"/>
    <property type="match status" value="1"/>
</dbReference>
<reference evidence="7" key="1">
    <citation type="journal article" date="2017" name="Genome Biol.">
        <title>Comparative genomics reveals high biological diversity and specific adaptations in the industrially and medically important fungal genus Aspergillus.</title>
        <authorList>
            <person name="de Vries R.P."/>
            <person name="Riley R."/>
            <person name="Wiebenga A."/>
            <person name="Aguilar-Osorio G."/>
            <person name="Amillis S."/>
            <person name="Uchima C.A."/>
            <person name="Anderluh G."/>
            <person name="Asadollahi M."/>
            <person name="Askin M."/>
            <person name="Barry K."/>
            <person name="Battaglia E."/>
            <person name="Bayram O."/>
            <person name="Benocci T."/>
            <person name="Braus-Stromeyer S.A."/>
            <person name="Caldana C."/>
            <person name="Canovas D."/>
            <person name="Cerqueira G.C."/>
            <person name="Chen F."/>
            <person name="Chen W."/>
            <person name="Choi C."/>
            <person name="Clum A."/>
            <person name="Dos Santos R.A."/>
            <person name="Damasio A.R."/>
            <person name="Diallinas G."/>
            <person name="Emri T."/>
            <person name="Fekete E."/>
            <person name="Flipphi M."/>
            <person name="Freyberg S."/>
            <person name="Gallo A."/>
            <person name="Gournas C."/>
            <person name="Habgood R."/>
            <person name="Hainaut M."/>
            <person name="Harispe M.L."/>
            <person name="Henrissat B."/>
            <person name="Hilden K.S."/>
            <person name="Hope R."/>
            <person name="Hossain A."/>
            <person name="Karabika E."/>
            <person name="Karaffa L."/>
            <person name="Karanyi Z."/>
            <person name="Krasevec N."/>
            <person name="Kuo A."/>
            <person name="Kusch H."/>
            <person name="LaButti K."/>
            <person name="Lagendijk E.L."/>
            <person name="Lapidus A."/>
            <person name="Levasseur A."/>
            <person name="Lindquist E."/>
            <person name="Lipzen A."/>
            <person name="Logrieco A.F."/>
            <person name="MacCabe A."/>
            <person name="Maekelae M.R."/>
            <person name="Malavazi I."/>
            <person name="Melin P."/>
            <person name="Meyer V."/>
            <person name="Mielnichuk N."/>
            <person name="Miskei M."/>
            <person name="Molnar A.P."/>
            <person name="Mule G."/>
            <person name="Ngan C.Y."/>
            <person name="Orejas M."/>
            <person name="Orosz E."/>
            <person name="Ouedraogo J.P."/>
            <person name="Overkamp K.M."/>
            <person name="Park H.-S."/>
            <person name="Perrone G."/>
            <person name="Piumi F."/>
            <person name="Punt P.J."/>
            <person name="Ram A.F."/>
            <person name="Ramon A."/>
            <person name="Rauscher S."/>
            <person name="Record E."/>
            <person name="Riano-Pachon D.M."/>
            <person name="Robert V."/>
            <person name="Roehrig J."/>
            <person name="Ruller R."/>
            <person name="Salamov A."/>
            <person name="Salih N.S."/>
            <person name="Samson R.A."/>
            <person name="Sandor E."/>
            <person name="Sanguinetti M."/>
            <person name="Schuetze T."/>
            <person name="Sepcic K."/>
            <person name="Shelest E."/>
            <person name="Sherlock G."/>
            <person name="Sophianopoulou V."/>
            <person name="Squina F.M."/>
            <person name="Sun H."/>
            <person name="Susca A."/>
            <person name="Todd R.B."/>
            <person name="Tsang A."/>
            <person name="Unkles S.E."/>
            <person name="van de Wiele N."/>
            <person name="van Rossen-Uffink D."/>
            <person name="Oliveira J.V."/>
            <person name="Vesth T.C."/>
            <person name="Visser J."/>
            <person name="Yu J.-H."/>
            <person name="Zhou M."/>
            <person name="Andersen M.R."/>
            <person name="Archer D.B."/>
            <person name="Baker S.E."/>
            <person name="Benoit I."/>
            <person name="Brakhage A.A."/>
            <person name="Braus G.H."/>
            <person name="Fischer R."/>
            <person name="Frisvad J.C."/>
            <person name="Goldman G.H."/>
            <person name="Houbraken J."/>
            <person name="Oakley B."/>
            <person name="Pocsi I."/>
            <person name="Scazzocchio C."/>
            <person name="Seiboth B."/>
            <person name="vanKuyk P.A."/>
            <person name="Wortman J."/>
            <person name="Dyer P.S."/>
            <person name="Grigoriev I.V."/>
        </authorList>
    </citation>
    <scope>NUCLEOTIDE SEQUENCE [LARGE SCALE GENOMIC DNA]</scope>
    <source>
        <strain evidence="7">CBS 593.65</strain>
    </source>
</reference>
<evidence type="ECO:0000256" key="5">
    <source>
        <dbReference type="SAM" id="Phobius"/>
    </source>
</evidence>
<dbReference type="EMBL" id="KV878588">
    <property type="protein sequence ID" value="OJJ57744.1"/>
    <property type="molecule type" value="Genomic_DNA"/>
</dbReference>
<feature type="transmembrane region" description="Helical" evidence="5">
    <location>
        <begin position="31"/>
        <end position="53"/>
    </location>
</feature>
<evidence type="ECO:0000313" key="7">
    <source>
        <dbReference type="Proteomes" id="UP000184356"/>
    </source>
</evidence>
<feature type="transmembrane region" description="Helical" evidence="5">
    <location>
        <begin position="65"/>
        <end position="84"/>
    </location>
</feature>
<dbReference type="GO" id="GO:0016616">
    <property type="term" value="F:oxidoreductase activity, acting on the CH-OH group of donors, NAD or NADP as acceptor"/>
    <property type="evidence" value="ECO:0007669"/>
    <property type="project" value="TreeGrafter"/>
</dbReference>
<comment type="similarity">
    <text evidence="1 3">Belongs to the short-chain dehydrogenases/reductases (SDR) family.</text>
</comment>
<dbReference type="PANTHER" id="PTHR24322">
    <property type="entry name" value="PKSB"/>
    <property type="match status" value="1"/>
</dbReference>
<dbReference type="VEuPathDB" id="FungiDB:ASPSYDRAFT_133743"/>
<proteinExistence type="inferred from homology"/>
<dbReference type="SUPFAM" id="SSF51735">
    <property type="entry name" value="NAD(P)-binding Rossmann-fold domains"/>
    <property type="match status" value="1"/>
</dbReference>
<keyword evidence="5" id="KW-0812">Transmembrane</keyword>
<gene>
    <name evidence="6" type="ORF">ASPSYDRAFT_133743</name>
</gene>
<dbReference type="STRING" id="1036612.A0A1L9TE89"/>
<keyword evidence="7" id="KW-1185">Reference proteome</keyword>